<dbReference type="OrthoDB" id="2841022at2759"/>
<keyword evidence="2" id="KW-0812">Transmembrane</keyword>
<reference evidence="3" key="1">
    <citation type="submission" date="2021-02" db="EMBL/GenBank/DDBJ databases">
        <title>Psilocybe cubensis genome.</title>
        <authorList>
            <person name="Mckernan K.J."/>
            <person name="Crawford S."/>
            <person name="Trippe A."/>
            <person name="Kane L.T."/>
            <person name="Mclaughlin S."/>
        </authorList>
    </citation>
    <scope>NUCLEOTIDE SEQUENCE [LARGE SCALE GENOMIC DNA]</scope>
    <source>
        <strain evidence="3">MGC-MH-2018</strain>
    </source>
</reference>
<protein>
    <submittedName>
        <fullName evidence="3">Uncharacterized protein</fullName>
    </submittedName>
</protein>
<name>A0A8H8CHH2_PSICU</name>
<feature type="transmembrane region" description="Helical" evidence="2">
    <location>
        <begin position="221"/>
        <end position="247"/>
    </location>
</feature>
<feature type="transmembrane region" description="Helical" evidence="2">
    <location>
        <begin position="104"/>
        <end position="126"/>
    </location>
</feature>
<proteinExistence type="predicted"/>
<keyword evidence="2" id="KW-0472">Membrane</keyword>
<feature type="transmembrane region" description="Helical" evidence="2">
    <location>
        <begin position="57"/>
        <end position="77"/>
    </location>
</feature>
<dbReference type="EMBL" id="JAFIQS010000010">
    <property type="protein sequence ID" value="KAG5164989.1"/>
    <property type="molecule type" value="Genomic_DNA"/>
</dbReference>
<sequence length="368" mass="40789">MSSDNSIPTNFAEQIISASLNSSMLYNLAMGMYTMLYGGTFYLYVSRKTAHAGRRTVLWAISALYFFTLLVFIMQWYQLNSAFVLNGETRDSIFFAISLVNPQWMWQASVILLNFTLAVADGLLVWRCYHVWGQSLKVALVPSMLFLAEIGLTVTSAVLNSIFGEITYNEAETKLANNITCALDFISLGTTVTCTCLIWYRIHSTLRLGGPSAKGPIIRALILIVESAALYSAVLLLDAVSFVVPAFSKEESPLFEFGYYITILLNMAAGIAPTIMVARLAFMNQKPDTRSLPITHVSNLNFHHSSDTAGSAAGVADTEPKSVSSATGSRENWADQYMHSIARFFTPSLYCKKFDIMIQNRLNRRGTV</sequence>
<feature type="transmembrane region" description="Helical" evidence="2">
    <location>
        <begin position="24"/>
        <end position="45"/>
    </location>
</feature>
<evidence type="ECO:0000256" key="1">
    <source>
        <dbReference type="SAM" id="MobiDB-lite"/>
    </source>
</evidence>
<keyword evidence="2" id="KW-1133">Transmembrane helix</keyword>
<evidence type="ECO:0000313" key="3">
    <source>
        <dbReference type="EMBL" id="KAG5164989.1"/>
    </source>
</evidence>
<evidence type="ECO:0000256" key="2">
    <source>
        <dbReference type="SAM" id="Phobius"/>
    </source>
</evidence>
<gene>
    <name evidence="3" type="ORF">JR316_009683</name>
</gene>
<feature type="region of interest" description="Disordered" evidence="1">
    <location>
        <begin position="308"/>
        <end position="327"/>
    </location>
</feature>
<comment type="caution">
    <text evidence="3">The sequence shown here is derived from an EMBL/GenBank/DDBJ whole genome shotgun (WGS) entry which is preliminary data.</text>
</comment>
<dbReference type="AlphaFoldDB" id="A0A8H8CHH2"/>
<feature type="transmembrane region" description="Helical" evidence="2">
    <location>
        <begin position="175"/>
        <end position="200"/>
    </location>
</feature>
<feature type="transmembrane region" description="Helical" evidence="2">
    <location>
        <begin position="259"/>
        <end position="282"/>
    </location>
</feature>
<accession>A0A8H8CHH2</accession>
<feature type="transmembrane region" description="Helical" evidence="2">
    <location>
        <begin position="138"/>
        <end position="163"/>
    </location>
</feature>
<organism evidence="3">
    <name type="scientific">Psilocybe cubensis</name>
    <name type="common">Psychedelic mushroom</name>
    <name type="synonym">Stropharia cubensis</name>
    <dbReference type="NCBI Taxonomy" id="181762"/>
    <lineage>
        <taxon>Eukaryota</taxon>
        <taxon>Fungi</taxon>
        <taxon>Dikarya</taxon>
        <taxon>Basidiomycota</taxon>
        <taxon>Agaricomycotina</taxon>
        <taxon>Agaricomycetes</taxon>
        <taxon>Agaricomycetidae</taxon>
        <taxon>Agaricales</taxon>
        <taxon>Agaricineae</taxon>
        <taxon>Strophariaceae</taxon>
        <taxon>Psilocybe</taxon>
    </lineage>
</organism>